<evidence type="ECO:0000256" key="1">
    <source>
        <dbReference type="ARBA" id="ARBA00004196"/>
    </source>
</evidence>
<dbReference type="InterPro" id="IPR050555">
    <property type="entry name" value="Bact_Solute-Bind_Prot2"/>
</dbReference>
<sequence length="378" mass="40591">MRKSLLALVAAGLLTTATLTACDDGGDTETAGGNTSTTTNGGSEEVTGEGGIGVILPDTKSSQRWKSDDPRYIEAAFKKAGVKDYSIVNAEGDKEQFKRLAETMLDKGFKVLVIVNLDSVSGKAVIDNAHSRGVPVIDYDRLTLNGAADYYVSFDNEAVGQLQAKELLNCLDQKKVTNAVVAELNGSPTDNNATLFKNGYDTVLSAKYDSAQLIKGPDQWVPDWDNDEGREMFSLMLKQYPNIGGVLAANDGLGNSAIEVLREKKLNGKVPVTGQDATVQGLQNILTGDQCMTVYKDVKQEADAAAELAINLFNGVKPGLPDKLKDPESGLYIPFKRLLPKAITIKNVKSVVESGFVDVNTLCNAKYKNACKEANVIK</sequence>
<feature type="compositionally biased region" description="Low complexity" evidence="3">
    <location>
        <begin position="24"/>
        <end position="45"/>
    </location>
</feature>
<evidence type="ECO:0000256" key="4">
    <source>
        <dbReference type="SAM" id="SignalP"/>
    </source>
</evidence>
<keyword evidence="2 4" id="KW-0732">Signal</keyword>
<dbReference type="RefSeq" id="WP_188122917.1">
    <property type="nucleotide sequence ID" value="NZ_BOMP01000088.1"/>
</dbReference>
<evidence type="ECO:0000313" key="8">
    <source>
        <dbReference type="Proteomes" id="UP000590511"/>
    </source>
</evidence>
<evidence type="ECO:0000256" key="2">
    <source>
        <dbReference type="ARBA" id="ARBA00022729"/>
    </source>
</evidence>
<dbReference type="GO" id="GO:0030246">
    <property type="term" value="F:carbohydrate binding"/>
    <property type="evidence" value="ECO:0007669"/>
    <property type="project" value="TreeGrafter"/>
</dbReference>
<dbReference type="PROSITE" id="PS51257">
    <property type="entry name" value="PROKAR_LIPOPROTEIN"/>
    <property type="match status" value="1"/>
</dbReference>
<dbReference type="EMBL" id="BOMP01000088">
    <property type="protein sequence ID" value="GIE42227.1"/>
    <property type="molecule type" value="Genomic_DNA"/>
</dbReference>
<reference evidence="7 8" key="1">
    <citation type="submission" date="2020-08" db="EMBL/GenBank/DDBJ databases">
        <title>Sequencing the genomes of 1000 actinobacteria strains.</title>
        <authorList>
            <person name="Klenk H.-P."/>
        </authorList>
    </citation>
    <scope>NUCLEOTIDE SEQUENCE [LARGE SCALE GENOMIC DNA]</scope>
    <source>
        <strain evidence="7 8">DSM 43150</strain>
    </source>
</reference>
<gene>
    <name evidence="6" type="ORF">Alo02nite_51250</name>
    <name evidence="7" type="ORF">BJ964_004945</name>
</gene>
<comment type="subcellular location">
    <subcellularLocation>
        <location evidence="1">Cell envelope</location>
    </subcellularLocation>
</comment>
<dbReference type="InterPro" id="IPR025997">
    <property type="entry name" value="SBP_2_dom"/>
</dbReference>
<name>A0A7W7MHS7_9ACTN</name>
<evidence type="ECO:0000259" key="5">
    <source>
        <dbReference type="Pfam" id="PF13407"/>
    </source>
</evidence>
<feature type="region of interest" description="Disordered" evidence="3">
    <location>
        <begin position="24"/>
        <end position="46"/>
    </location>
</feature>
<dbReference type="GO" id="GO:0030288">
    <property type="term" value="C:outer membrane-bounded periplasmic space"/>
    <property type="evidence" value="ECO:0007669"/>
    <property type="project" value="TreeGrafter"/>
</dbReference>
<evidence type="ECO:0000313" key="7">
    <source>
        <dbReference type="EMBL" id="MBB4750784.1"/>
    </source>
</evidence>
<keyword evidence="9" id="KW-1185">Reference proteome</keyword>
<accession>A0A7W7MHS7</accession>
<dbReference type="Pfam" id="PF13407">
    <property type="entry name" value="Peripla_BP_4"/>
    <property type="match status" value="1"/>
</dbReference>
<feature type="domain" description="Periplasmic binding protein" evidence="5">
    <location>
        <begin position="53"/>
        <end position="315"/>
    </location>
</feature>
<dbReference type="EMBL" id="JACHNC010000001">
    <property type="protein sequence ID" value="MBB4750784.1"/>
    <property type="molecule type" value="Genomic_DNA"/>
</dbReference>
<dbReference type="Proteomes" id="UP000590511">
    <property type="component" value="Unassembled WGS sequence"/>
</dbReference>
<dbReference type="InterPro" id="IPR028082">
    <property type="entry name" value="Peripla_BP_I"/>
</dbReference>
<reference evidence="6 9" key="2">
    <citation type="submission" date="2021-01" db="EMBL/GenBank/DDBJ databases">
        <title>Whole genome shotgun sequence of Actinoplanes lobatus NBRC 12513.</title>
        <authorList>
            <person name="Komaki H."/>
            <person name="Tamura T."/>
        </authorList>
    </citation>
    <scope>NUCLEOTIDE SEQUENCE [LARGE SCALE GENOMIC DNA]</scope>
    <source>
        <strain evidence="6 9">NBRC 12513</strain>
    </source>
</reference>
<protein>
    <submittedName>
        <fullName evidence="7">D-xylose transport system substrate-binding protein</fullName>
    </submittedName>
    <submittedName>
        <fullName evidence="6">Sugar ABC transporter substrate-binding protein</fullName>
    </submittedName>
</protein>
<evidence type="ECO:0000313" key="9">
    <source>
        <dbReference type="Proteomes" id="UP000631312"/>
    </source>
</evidence>
<feature type="signal peptide" evidence="4">
    <location>
        <begin position="1"/>
        <end position="21"/>
    </location>
</feature>
<dbReference type="PANTHER" id="PTHR30036:SF1">
    <property type="entry name" value="D-XYLOSE-BINDING PERIPLASMIC PROTEIN"/>
    <property type="match status" value="1"/>
</dbReference>
<dbReference type="AlphaFoldDB" id="A0A7W7MHS7"/>
<dbReference type="Gene3D" id="3.40.50.2300">
    <property type="match status" value="2"/>
</dbReference>
<dbReference type="Proteomes" id="UP000631312">
    <property type="component" value="Unassembled WGS sequence"/>
</dbReference>
<dbReference type="PANTHER" id="PTHR30036">
    <property type="entry name" value="D-XYLOSE-BINDING PERIPLASMIC PROTEIN"/>
    <property type="match status" value="1"/>
</dbReference>
<proteinExistence type="predicted"/>
<dbReference type="SUPFAM" id="SSF53822">
    <property type="entry name" value="Periplasmic binding protein-like I"/>
    <property type="match status" value="1"/>
</dbReference>
<feature type="chain" id="PRO_5038562419" evidence="4">
    <location>
        <begin position="22"/>
        <end position="378"/>
    </location>
</feature>
<comment type="caution">
    <text evidence="7">The sequence shown here is derived from an EMBL/GenBank/DDBJ whole genome shotgun (WGS) entry which is preliminary data.</text>
</comment>
<organism evidence="7 8">
    <name type="scientific">Actinoplanes lobatus</name>
    <dbReference type="NCBI Taxonomy" id="113568"/>
    <lineage>
        <taxon>Bacteria</taxon>
        <taxon>Bacillati</taxon>
        <taxon>Actinomycetota</taxon>
        <taxon>Actinomycetes</taxon>
        <taxon>Micromonosporales</taxon>
        <taxon>Micromonosporaceae</taxon>
        <taxon>Actinoplanes</taxon>
    </lineage>
</organism>
<evidence type="ECO:0000313" key="6">
    <source>
        <dbReference type="EMBL" id="GIE42227.1"/>
    </source>
</evidence>
<evidence type="ECO:0000256" key="3">
    <source>
        <dbReference type="SAM" id="MobiDB-lite"/>
    </source>
</evidence>